<gene>
    <name evidence="15" type="ORF">IEN85_13585</name>
</gene>
<organism evidence="15 16">
    <name type="scientific">Pelagicoccus enzymogenes</name>
    <dbReference type="NCBI Taxonomy" id="2773457"/>
    <lineage>
        <taxon>Bacteria</taxon>
        <taxon>Pseudomonadati</taxon>
        <taxon>Verrucomicrobiota</taxon>
        <taxon>Opitutia</taxon>
        <taxon>Puniceicoccales</taxon>
        <taxon>Pelagicoccaceae</taxon>
        <taxon>Pelagicoccus</taxon>
    </lineage>
</organism>
<dbReference type="AlphaFoldDB" id="A0A927F8P8"/>
<feature type="coiled-coil region" evidence="12">
    <location>
        <begin position="141"/>
        <end position="178"/>
    </location>
</feature>
<dbReference type="FunFam" id="3.30.565.10:FF:000010">
    <property type="entry name" value="Sensor histidine kinase RcsC"/>
    <property type="match status" value="1"/>
</dbReference>
<feature type="domain" description="Histidine kinase" evidence="13">
    <location>
        <begin position="192"/>
        <end position="412"/>
    </location>
</feature>
<dbReference type="SUPFAM" id="SSF54631">
    <property type="entry name" value="CBS-domain pair"/>
    <property type="match status" value="1"/>
</dbReference>
<evidence type="ECO:0000256" key="4">
    <source>
        <dbReference type="ARBA" id="ARBA00022679"/>
    </source>
</evidence>
<evidence type="ECO:0000256" key="6">
    <source>
        <dbReference type="ARBA" id="ARBA00022777"/>
    </source>
</evidence>
<dbReference type="SMART" id="SM00388">
    <property type="entry name" value="HisKA"/>
    <property type="match status" value="1"/>
</dbReference>
<dbReference type="Pfam" id="PF00072">
    <property type="entry name" value="Response_reg"/>
    <property type="match status" value="1"/>
</dbReference>
<dbReference type="GO" id="GO:0005524">
    <property type="term" value="F:ATP binding"/>
    <property type="evidence" value="ECO:0007669"/>
    <property type="project" value="UniProtKB-KW"/>
</dbReference>
<dbReference type="RefSeq" id="WP_191617624.1">
    <property type="nucleotide sequence ID" value="NZ_JACYFG010000036.1"/>
</dbReference>
<keyword evidence="4" id="KW-0808">Transferase</keyword>
<evidence type="ECO:0000259" key="14">
    <source>
        <dbReference type="PROSITE" id="PS50110"/>
    </source>
</evidence>
<comment type="caution">
    <text evidence="15">The sequence shown here is derived from an EMBL/GenBank/DDBJ whole genome shotgun (WGS) entry which is preliminary data.</text>
</comment>
<dbReference type="SUPFAM" id="SSF52172">
    <property type="entry name" value="CheY-like"/>
    <property type="match status" value="1"/>
</dbReference>
<dbReference type="CDD" id="cd17546">
    <property type="entry name" value="REC_hyHK_CKI1_RcsC-like"/>
    <property type="match status" value="1"/>
</dbReference>
<dbReference type="Gene3D" id="3.40.50.2300">
    <property type="match status" value="1"/>
</dbReference>
<proteinExistence type="predicted"/>
<comment type="catalytic activity">
    <reaction evidence="1">
        <text>ATP + protein L-histidine = ADP + protein N-phospho-L-histidine.</text>
        <dbReference type="EC" id="2.7.13.3"/>
    </reaction>
</comment>
<evidence type="ECO:0000256" key="11">
    <source>
        <dbReference type="PROSITE-ProRule" id="PRU00169"/>
    </source>
</evidence>
<sequence>MNFDPMLSPASREFELYKLMVEQAFLDGDTLLSEASEFFQKLDCRYAAVVSEGEVLGVCSRSRIGALLGSQFGFALHTRSRVRDFLEEGSLTVVMGERLEAILLRAFAREERMYWQDVVVTDQDGRYVGLLRANTLVRLQSELLGEKVEHLEAQKRALEETTAALKLSNQNLEKARDAGLQAARAKSEFLAVMSHEIRTPLNGVIGMMTLLGDSTLDAEQTELLSTANQSAEALLLILNDILDFSRLEAGKFELEKSRFEIRELVESVLTLMLETAHESGLEVVCDIDPAVPLAIESDSGRLRQVLANLLGNAVKFTEKGSVRVRVSWDRASDGDRLRFEIEDTGIGIPEDARARLFQPFMQADSSTTRRFGGTGLGLAICSQLATALGGEIGVESEVGRGSTFWFTIKANRSDCSKDLYPPLKAPREQVALVYLKNKTAARQVERELACRNIVSLSPPSEELFEALLRNCSTGVDLVVCEAGFATDLRGRKLPTQAWISVYPSHGVKLTKSDLERHHHVYLPIRPSQFGRSVERALWRSETSPACSGEPQVSEAGDGAGRPRAQVLVVEDNPVNRRLAQHLVKRFGHDCQLAIDGVEAMEICERQAFDLILLDCQMPRMDGYEFARRFREREAKSGGEAPRTPIVALTANAMQGDRELCFAAGMDAYLTKPLKKASLSATIDMALSRVMFGKALSTGSCEVGRLGQKKG</sequence>
<dbReference type="Pfam" id="PF00512">
    <property type="entry name" value="HisKA"/>
    <property type="match status" value="1"/>
</dbReference>
<dbReference type="FunFam" id="1.10.287.130:FF:000002">
    <property type="entry name" value="Two-component osmosensing histidine kinase"/>
    <property type="match status" value="1"/>
</dbReference>
<reference evidence="15" key="1">
    <citation type="submission" date="2020-09" db="EMBL/GenBank/DDBJ databases">
        <title>Pelagicoccus enzymogenes sp. nov. with an EPS production, isolated from marine sediment.</title>
        <authorList>
            <person name="Feng X."/>
        </authorList>
    </citation>
    <scope>NUCLEOTIDE SEQUENCE</scope>
    <source>
        <strain evidence="15">NFK12</strain>
    </source>
</reference>
<evidence type="ECO:0000256" key="5">
    <source>
        <dbReference type="ARBA" id="ARBA00022741"/>
    </source>
</evidence>
<evidence type="ECO:0000256" key="10">
    <source>
        <dbReference type="ARBA" id="ARBA00068150"/>
    </source>
</evidence>
<keyword evidence="6" id="KW-0418">Kinase</keyword>
<dbReference type="Gene3D" id="3.30.565.10">
    <property type="entry name" value="Histidine kinase-like ATPase, C-terminal domain"/>
    <property type="match status" value="1"/>
</dbReference>
<dbReference type="InterPro" id="IPR036097">
    <property type="entry name" value="HisK_dim/P_sf"/>
</dbReference>
<keyword evidence="8" id="KW-0902">Two-component regulatory system</keyword>
<dbReference type="SUPFAM" id="SSF47384">
    <property type="entry name" value="Homodimeric domain of signal transducing histidine kinase"/>
    <property type="match status" value="1"/>
</dbReference>
<dbReference type="Gene3D" id="3.10.580.10">
    <property type="entry name" value="CBS-domain"/>
    <property type="match status" value="1"/>
</dbReference>
<dbReference type="SMART" id="SM00387">
    <property type="entry name" value="HATPase_c"/>
    <property type="match status" value="1"/>
</dbReference>
<evidence type="ECO:0000313" key="15">
    <source>
        <dbReference type="EMBL" id="MBD5780527.1"/>
    </source>
</evidence>
<evidence type="ECO:0000313" key="16">
    <source>
        <dbReference type="Proteomes" id="UP000622317"/>
    </source>
</evidence>
<dbReference type="Pfam" id="PF02518">
    <property type="entry name" value="HATPase_c"/>
    <property type="match status" value="1"/>
</dbReference>
<dbReference type="Gene3D" id="1.10.287.130">
    <property type="match status" value="1"/>
</dbReference>
<keyword evidence="16" id="KW-1185">Reference proteome</keyword>
<evidence type="ECO:0000256" key="9">
    <source>
        <dbReference type="ARBA" id="ARBA00064003"/>
    </source>
</evidence>
<dbReference type="CDD" id="cd00082">
    <property type="entry name" value="HisKA"/>
    <property type="match status" value="1"/>
</dbReference>
<dbReference type="InterPro" id="IPR001789">
    <property type="entry name" value="Sig_transdc_resp-reg_receiver"/>
</dbReference>
<dbReference type="EC" id="2.7.13.3" evidence="2"/>
<dbReference type="CDD" id="cd16922">
    <property type="entry name" value="HATPase_EvgS-ArcB-TorS-like"/>
    <property type="match status" value="1"/>
</dbReference>
<accession>A0A927F8P8</accession>
<dbReference type="PROSITE" id="PS50109">
    <property type="entry name" value="HIS_KIN"/>
    <property type="match status" value="1"/>
</dbReference>
<evidence type="ECO:0000256" key="1">
    <source>
        <dbReference type="ARBA" id="ARBA00000085"/>
    </source>
</evidence>
<dbReference type="SUPFAM" id="SSF55874">
    <property type="entry name" value="ATPase domain of HSP90 chaperone/DNA topoisomerase II/histidine kinase"/>
    <property type="match status" value="1"/>
</dbReference>
<evidence type="ECO:0000256" key="12">
    <source>
        <dbReference type="SAM" id="Coils"/>
    </source>
</evidence>
<dbReference type="PANTHER" id="PTHR45339">
    <property type="entry name" value="HYBRID SIGNAL TRANSDUCTION HISTIDINE KINASE J"/>
    <property type="match status" value="1"/>
</dbReference>
<dbReference type="SMART" id="SM00448">
    <property type="entry name" value="REC"/>
    <property type="match status" value="1"/>
</dbReference>
<feature type="modified residue" description="4-aspartylphosphate" evidence="11">
    <location>
        <position position="614"/>
    </location>
</feature>
<evidence type="ECO:0000256" key="2">
    <source>
        <dbReference type="ARBA" id="ARBA00012438"/>
    </source>
</evidence>
<keyword evidence="12" id="KW-0175">Coiled coil</keyword>
<dbReference type="EMBL" id="JACYFG010000036">
    <property type="protein sequence ID" value="MBD5780527.1"/>
    <property type="molecule type" value="Genomic_DNA"/>
</dbReference>
<keyword evidence="7" id="KW-0067">ATP-binding</keyword>
<dbReference type="PANTHER" id="PTHR45339:SF5">
    <property type="entry name" value="HISTIDINE KINASE"/>
    <property type="match status" value="1"/>
</dbReference>
<dbReference type="PROSITE" id="PS50110">
    <property type="entry name" value="RESPONSE_REGULATORY"/>
    <property type="match status" value="1"/>
</dbReference>
<evidence type="ECO:0000256" key="3">
    <source>
        <dbReference type="ARBA" id="ARBA00022553"/>
    </source>
</evidence>
<dbReference type="InterPro" id="IPR005467">
    <property type="entry name" value="His_kinase_dom"/>
</dbReference>
<dbReference type="InterPro" id="IPR011006">
    <property type="entry name" value="CheY-like_superfamily"/>
</dbReference>
<dbReference type="Proteomes" id="UP000622317">
    <property type="component" value="Unassembled WGS sequence"/>
</dbReference>
<dbReference type="InterPro" id="IPR004358">
    <property type="entry name" value="Sig_transdc_His_kin-like_C"/>
</dbReference>
<feature type="domain" description="Response regulatory" evidence="14">
    <location>
        <begin position="565"/>
        <end position="686"/>
    </location>
</feature>
<dbReference type="GO" id="GO:0000155">
    <property type="term" value="F:phosphorelay sensor kinase activity"/>
    <property type="evidence" value="ECO:0007669"/>
    <property type="project" value="InterPro"/>
</dbReference>
<name>A0A927F8P8_9BACT</name>
<dbReference type="InterPro" id="IPR003594">
    <property type="entry name" value="HATPase_dom"/>
</dbReference>
<keyword evidence="3 11" id="KW-0597">Phosphoprotein</keyword>
<dbReference type="InterPro" id="IPR003661">
    <property type="entry name" value="HisK_dim/P_dom"/>
</dbReference>
<evidence type="ECO:0000259" key="13">
    <source>
        <dbReference type="PROSITE" id="PS50109"/>
    </source>
</evidence>
<dbReference type="InterPro" id="IPR036890">
    <property type="entry name" value="HATPase_C_sf"/>
</dbReference>
<dbReference type="PRINTS" id="PR00344">
    <property type="entry name" value="BCTRLSENSOR"/>
</dbReference>
<protein>
    <recommendedName>
        <fullName evidence="10">Sensory/regulatory protein RpfC</fullName>
        <ecNumber evidence="2">2.7.13.3</ecNumber>
    </recommendedName>
</protein>
<comment type="subunit">
    <text evidence="9">At low DSF concentrations, interacts with RpfF.</text>
</comment>
<evidence type="ECO:0000256" key="8">
    <source>
        <dbReference type="ARBA" id="ARBA00023012"/>
    </source>
</evidence>
<evidence type="ECO:0000256" key="7">
    <source>
        <dbReference type="ARBA" id="ARBA00022840"/>
    </source>
</evidence>
<keyword evidence="5" id="KW-0547">Nucleotide-binding</keyword>
<dbReference type="InterPro" id="IPR046342">
    <property type="entry name" value="CBS_dom_sf"/>
</dbReference>